<dbReference type="Proteomes" id="UP000287033">
    <property type="component" value="Unassembled WGS sequence"/>
</dbReference>
<dbReference type="GO" id="GO:0005768">
    <property type="term" value="C:endosome"/>
    <property type="evidence" value="ECO:0007669"/>
    <property type="project" value="TreeGrafter"/>
</dbReference>
<protein>
    <submittedName>
        <fullName evidence="2">Uncharacterized protein</fullName>
    </submittedName>
</protein>
<feature type="signal peptide" evidence="1">
    <location>
        <begin position="1"/>
        <end position="20"/>
    </location>
</feature>
<accession>A0A401S3C7</accession>
<dbReference type="OMA" id="EGGCKVK"/>
<sequence>MALRAGWHAILGCLLTAASAEISKEGGCKVKTVTVSTLPVLRENDISFHGALAAESKLFLFVRNDLPGEILVVDDLENTELPYFTLEIHATVAVSVRDHEKICTIATSEKNIETACIYFQ</sequence>
<dbReference type="GO" id="GO:0016020">
    <property type="term" value="C:membrane"/>
    <property type="evidence" value="ECO:0007669"/>
    <property type="project" value="TreeGrafter"/>
</dbReference>
<gene>
    <name evidence="2" type="ORF">chiPu_0003326</name>
</gene>
<feature type="chain" id="PRO_5019315457" evidence="1">
    <location>
        <begin position="21"/>
        <end position="120"/>
    </location>
</feature>
<organism evidence="2 3">
    <name type="scientific">Chiloscyllium punctatum</name>
    <name type="common">Brownbanded bambooshark</name>
    <name type="synonym">Hemiscyllium punctatum</name>
    <dbReference type="NCBI Taxonomy" id="137246"/>
    <lineage>
        <taxon>Eukaryota</taxon>
        <taxon>Metazoa</taxon>
        <taxon>Chordata</taxon>
        <taxon>Craniata</taxon>
        <taxon>Vertebrata</taxon>
        <taxon>Chondrichthyes</taxon>
        <taxon>Elasmobranchii</taxon>
        <taxon>Galeomorphii</taxon>
        <taxon>Galeoidea</taxon>
        <taxon>Orectolobiformes</taxon>
        <taxon>Hemiscylliidae</taxon>
        <taxon>Chiloscyllium</taxon>
    </lineage>
</organism>
<dbReference type="AlphaFoldDB" id="A0A401S3C7"/>
<evidence type="ECO:0000313" key="2">
    <source>
        <dbReference type="EMBL" id="GCC24923.1"/>
    </source>
</evidence>
<dbReference type="PANTHER" id="PTHR16592">
    <property type="entry name" value="ASTROTACTIN-1-LIKE"/>
    <property type="match status" value="1"/>
</dbReference>
<name>A0A401S3C7_CHIPU</name>
<dbReference type="GO" id="GO:0007158">
    <property type="term" value="P:neuron cell-cell adhesion"/>
    <property type="evidence" value="ECO:0007669"/>
    <property type="project" value="TreeGrafter"/>
</dbReference>
<dbReference type="InterPro" id="IPR026995">
    <property type="entry name" value="Astrotactin"/>
</dbReference>
<dbReference type="GO" id="GO:0001764">
    <property type="term" value="P:neuron migration"/>
    <property type="evidence" value="ECO:0007669"/>
    <property type="project" value="InterPro"/>
</dbReference>
<evidence type="ECO:0000313" key="3">
    <source>
        <dbReference type="Proteomes" id="UP000287033"/>
    </source>
</evidence>
<dbReference type="EMBL" id="BEZZ01000071">
    <property type="protein sequence ID" value="GCC24923.1"/>
    <property type="molecule type" value="Genomic_DNA"/>
</dbReference>
<comment type="caution">
    <text evidence="2">The sequence shown here is derived from an EMBL/GenBank/DDBJ whole genome shotgun (WGS) entry which is preliminary data.</text>
</comment>
<proteinExistence type="predicted"/>
<keyword evidence="3" id="KW-1185">Reference proteome</keyword>
<dbReference type="PANTHER" id="PTHR16592:SF9">
    <property type="entry name" value="ASTROTACTIN-1-LIKE"/>
    <property type="match status" value="1"/>
</dbReference>
<keyword evidence="1" id="KW-0732">Signal</keyword>
<reference evidence="2 3" key="1">
    <citation type="journal article" date="2018" name="Nat. Ecol. Evol.">
        <title>Shark genomes provide insights into elasmobranch evolution and the origin of vertebrates.</title>
        <authorList>
            <person name="Hara Y"/>
            <person name="Yamaguchi K"/>
            <person name="Onimaru K"/>
            <person name="Kadota M"/>
            <person name="Koyanagi M"/>
            <person name="Keeley SD"/>
            <person name="Tatsumi K"/>
            <person name="Tanaka K"/>
            <person name="Motone F"/>
            <person name="Kageyama Y"/>
            <person name="Nozu R"/>
            <person name="Adachi N"/>
            <person name="Nishimura O"/>
            <person name="Nakagawa R"/>
            <person name="Tanegashima C"/>
            <person name="Kiyatake I"/>
            <person name="Matsumoto R"/>
            <person name="Murakumo K"/>
            <person name="Nishida K"/>
            <person name="Terakita A"/>
            <person name="Kuratani S"/>
            <person name="Sato K"/>
            <person name="Hyodo S Kuraku.S."/>
        </authorList>
    </citation>
    <scope>NUCLEOTIDE SEQUENCE [LARGE SCALE GENOMIC DNA]</scope>
</reference>
<dbReference type="OrthoDB" id="9428439at2759"/>
<evidence type="ECO:0000256" key="1">
    <source>
        <dbReference type="SAM" id="SignalP"/>
    </source>
</evidence>